<reference evidence="7 8" key="1">
    <citation type="submission" date="2017-09" db="EMBL/GenBank/DDBJ databases">
        <authorList>
            <consortium name="International Durum Wheat Genome Sequencing Consortium (IDWGSC)"/>
            <person name="Milanesi L."/>
        </authorList>
    </citation>
    <scope>NUCLEOTIDE SEQUENCE [LARGE SCALE GENOMIC DNA]</scope>
    <source>
        <strain evidence="8">cv. Svevo</strain>
    </source>
</reference>
<feature type="compositionally biased region" description="Basic and acidic residues" evidence="5">
    <location>
        <begin position="533"/>
        <end position="550"/>
    </location>
</feature>
<dbReference type="Pfam" id="PF13167">
    <property type="entry name" value="GTP-bdg_N"/>
    <property type="match status" value="1"/>
</dbReference>
<dbReference type="AlphaFoldDB" id="A0A9R0W101"/>
<dbReference type="PANTHER" id="PTHR10229:SF8">
    <property type="entry name" value="GTPASE HFLX"/>
    <property type="match status" value="1"/>
</dbReference>
<keyword evidence="1" id="KW-0479">Metal-binding</keyword>
<keyword evidence="2" id="KW-0547">Nucleotide-binding</keyword>
<evidence type="ECO:0000259" key="6">
    <source>
        <dbReference type="PROSITE" id="PS51705"/>
    </source>
</evidence>
<dbReference type="PROSITE" id="PS51705">
    <property type="entry name" value="G_HFLX"/>
    <property type="match status" value="1"/>
</dbReference>
<dbReference type="PANTHER" id="PTHR10229">
    <property type="entry name" value="GTP-BINDING PROTEIN HFLX"/>
    <property type="match status" value="1"/>
</dbReference>
<dbReference type="FunFam" id="3.40.50.300:FF:001888">
    <property type="entry name" value="GTP-binding protein chloroplastic"/>
    <property type="match status" value="1"/>
</dbReference>
<feature type="region of interest" description="Disordered" evidence="5">
    <location>
        <begin position="530"/>
        <end position="550"/>
    </location>
</feature>
<evidence type="ECO:0000313" key="7">
    <source>
        <dbReference type="EMBL" id="VAH94777.1"/>
    </source>
</evidence>
<organism evidence="7 8">
    <name type="scientific">Triticum turgidum subsp. durum</name>
    <name type="common">Durum wheat</name>
    <name type="synonym">Triticum durum</name>
    <dbReference type="NCBI Taxonomy" id="4567"/>
    <lineage>
        <taxon>Eukaryota</taxon>
        <taxon>Viridiplantae</taxon>
        <taxon>Streptophyta</taxon>
        <taxon>Embryophyta</taxon>
        <taxon>Tracheophyta</taxon>
        <taxon>Spermatophyta</taxon>
        <taxon>Magnoliopsida</taxon>
        <taxon>Liliopsida</taxon>
        <taxon>Poales</taxon>
        <taxon>Poaceae</taxon>
        <taxon>BOP clade</taxon>
        <taxon>Pooideae</taxon>
        <taxon>Triticodae</taxon>
        <taxon>Triticeae</taxon>
        <taxon>Triticinae</taxon>
        <taxon>Triticum</taxon>
    </lineage>
</organism>
<dbReference type="Gramene" id="TRITD4Av1G187470.2">
    <property type="protein sequence ID" value="TRITD4Av1G187470.2"/>
    <property type="gene ID" value="TRITD4Av1G187470"/>
</dbReference>
<proteinExistence type="predicted"/>
<keyword evidence="8" id="KW-1185">Reference proteome</keyword>
<dbReference type="Proteomes" id="UP000324705">
    <property type="component" value="Chromosome 4A"/>
</dbReference>
<dbReference type="Gene3D" id="3.40.50.11060">
    <property type="entry name" value="GTPase HflX, N-terminal domain"/>
    <property type="match status" value="1"/>
</dbReference>
<dbReference type="InterPro" id="IPR042108">
    <property type="entry name" value="GTPase_HflX_N_sf"/>
</dbReference>
<keyword evidence="3" id="KW-0460">Magnesium</keyword>
<feature type="region of interest" description="Disordered" evidence="5">
    <location>
        <begin position="406"/>
        <end position="451"/>
    </location>
</feature>
<dbReference type="PRINTS" id="PR00326">
    <property type="entry name" value="GTP1OBG"/>
</dbReference>
<evidence type="ECO:0000256" key="1">
    <source>
        <dbReference type="ARBA" id="ARBA00022723"/>
    </source>
</evidence>
<evidence type="ECO:0000256" key="4">
    <source>
        <dbReference type="ARBA" id="ARBA00023134"/>
    </source>
</evidence>
<dbReference type="EMBL" id="LT934117">
    <property type="protein sequence ID" value="VAH94777.1"/>
    <property type="molecule type" value="Genomic_DNA"/>
</dbReference>
<dbReference type="InterPro" id="IPR025121">
    <property type="entry name" value="GTPase_HflX_N"/>
</dbReference>
<dbReference type="Gene3D" id="3.40.50.300">
    <property type="entry name" value="P-loop containing nucleotide triphosphate hydrolases"/>
    <property type="match status" value="1"/>
</dbReference>
<dbReference type="GO" id="GO:0005737">
    <property type="term" value="C:cytoplasm"/>
    <property type="evidence" value="ECO:0007669"/>
    <property type="project" value="TreeGrafter"/>
</dbReference>
<gene>
    <name evidence="7" type="ORF">TRITD_4Av1G187470</name>
</gene>
<evidence type="ECO:0000313" key="8">
    <source>
        <dbReference type="Proteomes" id="UP000324705"/>
    </source>
</evidence>
<evidence type="ECO:0000256" key="2">
    <source>
        <dbReference type="ARBA" id="ARBA00022741"/>
    </source>
</evidence>
<dbReference type="InterPro" id="IPR006073">
    <property type="entry name" value="GTP-bd"/>
</dbReference>
<evidence type="ECO:0000256" key="3">
    <source>
        <dbReference type="ARBA" id="ARBA00022842"/>
    </source>
</evidence>
<dbReference type="GO" id="GO:0043022">
    <property type="term" value="F:ribosome binding"/>
    <property type="evidence" value="ECO:0007669"/>
    <property type="project" value="TreeGrafter"/>
</dbReference>
<dbReference type="Pfam" id="PF16360">
    <property type="entry name" value="GTP-bdg_M"/>
    <property type="match status" value="1"/>
</dbReference>
<sequence length="550" mass="60158">MLRAAISRLGAHLHRQPSPATPPLRALSTGRGKRSSPTAPPPEPEDEGLMRGLFVLSRDPAHPPRLLVVQPRLRRGALLDSKLSEALNLASSLEESRDGFEHAESAAKGAPPHLVVQNPASRGRNHADTYFGPGTVDNIKCYLRALDEKEELDAVFVNTLLSGVQQRNLEVAWGKPVLDRVGLIIEIFNAQAEVVSARGRGSGGRGFMSGAGETELQLQRRRIQERRLSLLAQIEDVRRTRAIQRSSRKRHGGSFGQDLVTVAVVGYTNAGKSTLVSALSGAGLYSDDRLFATVDPRLRSVILPSGRKILLSDTVGFISDLPVQLVEAFHATLEEVAEADMLVHVLDSSAPDLEEHRSTVLQVLQQIGVSQDKINNMIEVWNKIDLVDNIALTDGIEDEIFLTEGEEEEDLFSEDDVSSEQSSFDSLDDTVDSESLSEKSCENDDDKMASEESIAEPVEMKAMNSELLPEDRFRESNGPEAISTSACTLTEPVSTCHVKTSAVAGTGLQELLQLIDTKLNGQQTVVQRSYGPFDRKWRPSSMDDEKAAEQ</sequence>
<feature type="compositionally biased region" description="Basic and acidic residues" evidence="5">
    <location>
        <begin position="436"/>
        <end position="450"/>
    </location>
</feature>
<feature type="domain" description="Hflx-type G" evidence="6">
    <location>
        <begin position="260"/>
        <end position="523"/>
    </location>
</feature>
<keyword evidence="4" id="KW-0342">GTP-binding</keyword>
<dbReference type="InterPro" id="IPR016496">
    <property type="entry name" value="GTPase_HflX"/>
</dbReference>
<dbReference type="GO" id="GO:0005525">
    <property type="term" value="F:GTP binding"/>
    <property type="evidence" value="ECO:0007669"/>
    <property type="project" value="UniProtKB-KW"/>
</dbReference>
<name>A0A9R0W101_TRITD</name>
<accession>A0A9R0W101</accession>
<dbReference type="InterPro" id="IPR027417">
    <property type="entry name" value="P-loop_NTPase"/>
</dbReference>
<dbReference type="CDD" id="cd01878">
    <property type="entry name" value="HflX"/>
    <property type="match status" value="1"/>
</dbReference>
<evidence type="ECO:0000256" key="5">
    <source>
        <dbReference type="SAM" id="MobiDB-lite"/>
    </source>
</evidence>
<dbReference type="Pfam" id="PF01926">
    <property type="entry name" value="MMR_HSR1"/>
    <property type="match status" value="1"/>
</dbReference>
<protein>
    <recommendedName>
        <fullName evidence="6">Hflx-type G domain-containing protein</fullName>
    </recommendedName>
</protein>
<dbReference type="InterPro" id="IPR030394">
    <property type="entry name" value="G_HFLX_dom"/>
</dbReference>
<feature type="region of interest" description="Disordered" evidence="5">
    <location>
        <begin position="6"/>
        <end position="48"/>
    </location>
</feature>
<feature type="compositionally biased region" description="Acidic residues" evidence="5">
    <location>
        <begin position="406"/>
        <end position="418"/>
    </location>
</feature>
<dbReference type="GO" id="GO:0046872">
    <property type="term" value="F:metal ion binding"/>
    <property type="evidence" value="ECO:0007669"/>
    <property type="project" value="UniProtKB-KW"/>
</dbReference>
<dbReference type="InterPro" id="IPR032305">
    <property type="entry name" value="GTP-bd_M"/>
</dbReference>
<dbReference type="SUPFAM" id="SSF52540">
    <property type="entry name" value="P-loop containing nucleoside triphosphate hydrolases"/>
    <property type="match status" value="1"/>
</dbReference>